<accession>A0A4R4VXZ4</accession>
<evidence type="ECO:0000313" key="3">
    <source>
        <dbReference type="Proteomes" id="UP000295258"/>
    </source>
</evidence>
<name>A0A4R4VXZ4_9ACTN</name>
<proteinExistence type="predicted"/>
<evidence type="ECO:0000313" key="2">
    <source>
        <dbReference type="EMBL" id="TDD07764.1"/>
    </source>
</evidence>
<evidence type="ECO:0008006" key="4">
    <source>
        <dbReference type="Google" id="ProtNLM"/>
    </source>
</evidence>
<feature type="coiled-coil region" evidence="1">
    <location>
        <begin position="70"/>
        <end position="97"/>
    </location>
</feature>
<keyword evidence="1" id="KW-0175">Coiled coil</keyword>
<reference evidence="2 3" key="1">
    <citation type="submission" date="2019-03" db="EMBL/GenBank/DDBJ databases">
        <title>Draft genome sequences of novel Actinobacteria.</title>
        <authorList>
            <person name="Sahin N."/>
            <person name="Ay H."/>
            <person name="Saygin H."/>
        </authorList>
    </citation>
    <scope>NUCLEOTIDE SEQUENCE [LARGE SCALE GENOMIC DNA]</scope>
    <source>
        <strain evidence="2 3">KC310</strain>
    </source>
</reference>
<keyword evidence="3" id="KW-1185">Reference proteome</keyword>
<dbReference type="AlphaFoldDB" id="A0A4R4VXZ4"/>
<gene>
    <name evidence="2" type="ORF">E1292_12810</name>
</gene>
<sequence>MTSSDTLHRVEKACAQLHRDGQPVTFIAVAHLTGLGRTTLYRSATLRAVIEENRRRAATNGTLTGLLDEIRTLQTALEAVAARVRHHEEQLRRLTTRVG</sequence>
<comment type="caution">
    <text evidence="2">The sequence shown here is derived from an EMBL/GenBank/DDBJ whole genome shotgun (WGS) entry which is preliminary data.</text>
</comment>
<evidence type="ECO:0000256" key="1">
    <source>
        <dbReference type="SAM" id="Coils"/>
    </source>
</evidence>
<dbReference type="RefSeq" id="WP_132595350.1">
    <property type="nucleotide sequence ID" value="NZ_SMKO01000024.1"/>
</dbReference>
<dbReference type="EMBL" id="SMKO01000024">
    <property type="protein sequence ID" value="TDD07764.1"/>
    <property type="molecule type" value="Genomic_DNA"/>
</dbReference>
<dbReference type="Proteomes" id="UP000295258">
    <property type="component" value="Unassembled WGS sequence"/>
</dbReference>
<protein>
    <recommendedName>
        <fullName evidence="4">Transposase</fullName>
    </recommendedName>
</protein>
<organism evidence="2 3">
    <name type="scientific">Nonomuraea deserti</name>
    <dbReference type="NCBI Taxonomy" id="1848322"/>
    <lineage>
        <taxon>Bacteria</taxon>
        <taxon>Bacillati</taxon>
        <taxon>Actinomycetota</taxon>
        <taxon>Actinomycetes</taxon>
        <taxon>Streptosporangiales</taxon>
        <taxon>Streptosporangiaceae</taxon>
        <taxon>Nonomuraea</taxon>
    </lineage>
</organism>